<feature type="domain" description="Plastocyanin-like" evidence="5">
    <location>
        <begin position="235"/>
        <end position="348"/>
    </location>
</feature>
<dbReference type="CDD" id="cd04202">
    <property type="entry name" value="CuRO_D2_2dMcoN_like"/>
    <property type="match status" value="1"/>
</dbReference>
<keyword evidence="1" id="KW-0479">Metal-binding</keyword>
<evidence type="ECO:0000256" key="2">
    <source>
        <dbReference type="ARBA" id="ARBA00023002"/>
    </source>
</evidence>
<evidence type="ECO:0000256" key="1">
    <source>
        <dbReference type="ARBA" id="ARBA00022723"/>
    </source>
</evidence>
<dbReference type="PANTHER" id="PTHR11709">
    <property type="entry name" value="MULTI-COPPER OXIDASE"/>
    <property type="match status" value="1"/>
</dbReference>
<dbReference type="InterPro" id="IPR045087">
    <property type="entry name" value="Cu-oxidase_fam"/>
</dbReference>
<keyword evidence="2" id="KW-0560">Oxidoreductase</keyword>
<evidence type="ECO:0000313" key="8">
    <source>
        <dbReference type="Proteomes" id="UP000011682"/>
    </source>
</evidence>
<dbReference type="EMBL" id="ANAH02000064">
    <property type="protein sequence ID" value="EPX57334.1"/>
    <property type="molecule type" value="Genomic_DNA"/>
</dbReference>
<dbReference type="eggNOG" id="COG2132">
    <property type="taxonomic scope" value="Bacteria"/>
</dbReference>
<dbReference type="GO" id="GO:0016491">
    <property type="term" value="F:oxidoreductase activity"/>
    <property type="evidence" value="ECO:0007669"/>
    <property type="project" value="UniProtKB-KW"/>
</dbReference>
<dbReference type="AlphaFoldDB" id="S9Q7M0"/>
<dbReference type="CDD" id="cd13860">
    <property type="entry name" value="CuRO_1_2dMco_1"/>
    <property type="match status" value="1"/>
</dbReference>
<accession>S9Q7M0</accession>
<dbReference type="RefSeq" id="WP_002631197.1">
    <property type="nucleotide sequence ID" value="NZ_ANAH02000064.1"/>
</dbReference>
<evidence type="ECO:0000259" key="6">
    <source>
        <dbReference type="Pfam" id="PF07732"/>
    </source>
</evidence>
<dbReference type="SUPFAM" id="SSF49503">
    <property type="entry name" value="Cupredoxins"/>
    <property type="match status" value="2"/>
</dbReference>
<organism evidence="7 8">
    <name type="scientific">Cystobacter fuscus (strain ATCC 25194 / DSM 2262 / NBRC 100088 / M29)</name>
    <dbReference type="NCBI Taxonomy" id="1242864"/>
    <lineage>
        <taxon>Bacteria</taxon>
        <taxon>Pseudomonadati</taxon>
        <taxon>Myxococcota</taxon>
        <taxon>Myxococcia</taxon>
        <taxon>Myxococcales</taxon>
        <taxon>Cystobacterineae</taxon>
        <taxon>Archangiaceae</taxon>
        <taxon>Cystobacter</taxon>
    </lineage>
</organism>
<evidence type="ECO:0000256" key="3">
    <source>
        <dbReference type="ARBA" id="ARBA00023008"/>
    </source>
</evidence>
<dbReference type="Pfam" id="PF07732">
    <property type="entry name" value="Cu-oxidase_3"/>
    <property type="match status" value="1"/>
</dbReference>
<keyword evidence="8" id="KW-1185">Reference proteome</keyword>
<dbReference type="Gene3D" id="2.60.40.420">
    <property type="entry name" value="Cupredoxins - blue copper proteins"/>
    <property type="match status" value="1"/>
</dbReference>
<dbReference type="Pfam" id="PF07731">
    <property type="entry name" value="Cu-oxidase_2"/>
    <property type="match status" value="1"/>
</dbReference>
<dbReference type="InterPro" id="IPR008972">
    <property type="entry name" value="Cupredoxin"/>
</dbReference>
<proteinExistence type="predicted"/>
<dbReference type="PANTHER" id="PTHR11709:SF394">
    <property type="entry name" value="FI03373P-RELATED"/>
    <property type="match status" value="1"/>
</dbReference>
<dbReference type="InterPro" id="IPR011707">
    <property type="entry name" value="Cu-oxidase-like_N"/>
</dbReference>
<feature type="region of interest" description="Disordered" evidence="4">
    <location>
        <begin position="29"/>
        <end position="70"/>
    </location>
</feature>
<dbReference type="Proteomes" id="UP000011682">
    <property type="component" value="Unassembled WGS sequence"/>
</dbReference>
<reference evidence="7" key="1">
    <citation type="submission" date="2013-05" db="EMBL/GenBank/DDBJ databases">
        <title>Genome assembly of Cystobacter fuscus DSM 2262.</title>
        <authorList>
            <person name="Sharma G."/>
            <person name="Khatri I."/>
            <person name="Kaur C."/>
            <person name="Mayilraj S."/>
            <person name="Subramanian S."/>
        </authorList>
    </citation>
    <scope>NUCLEOTIDE SEQUENCE [LARGE SCALE GENOMIC DNA]</scope>
    <source>
        <strain evidence="7">DSM 2262</strain>
    </source>
</reference>
<dbReference type="GO" id="GO:0005507">
    <property type="term" value="F:copper ion binding"/>
    <property type="evidence" value="ECO:0007669"/>
    <property type="project" value="InterPro"/>
</dbReference>
<keyword evidence="3" id="KW-0186">Copper</keyword>
<name>S9Q7M0_CYSF2</name>
<dbReference type="PROSITE" id="PS51318">
    <property type="entry name" value="TAT"/>
    <property type="match status" value="1"/>
</dbReference>
<evidence type="ECO:0000256" key="4">
    <source>
        <dbReference type="SAM" id="MobiDB-lite"/>
    </source>
</evidence>
<comment type="caution">
    <text evidence="7">The sequence shown here is derived from an EMBL/GenBank/DDBJ whole genome shotgun (WGS) entry which is preliminary data.</text>
</comment>
<protein>
    <submittedName>
        <fullName evidence="7">Multicopper oxidase</fullName>
    </submittedName>
</protein>
<evidence type="ECO:0000313" key="7">
    <source>
        <dbReference type="EMBL" id="EPX57334.1"/>
    </source>
</evidence>
<dbReference type="InterPro" id="IPR011706">
    <property type="entry name" value="Cu-oxidase_C"/>
</dbReference>
<dbReference type="InterPro" id="IPR006311">
    <property type="entry name" value="TAT_signal"/>
</dbReference>
<dbReference type="OrthoDB" id="9757546at2"/>
<gene>
    <name evidence="7" type="ORF">D187_007088</name>
</gene>
<feature type="domain" description="Plastocyanin-like" evidence="6">
    <location>
        <begin position="96"/>
        <end position="210"/>
    </location>
</feature>
<sequence length="465" mass="50766">MSETKGLSRRRLLVASSLGMAGTTLLSATRARAQEPFSGTPAREGSAADTGRPQASGKHLPPGRPGRDYTPVVVPNGTKLPWKLVDGVKVFHMVAQEVEHEFAPGLQARCWGYNGRVHGPVIEAVEGDRVRFYVTNRLPAPTTVHWHGLLLPNGMDGVGGLNQKAIAPGETFKYEFTLRQSGTLMYHSHHDEMTQIALGMTGMFIVHPRQPPRGPKVDRDFALMLHEWRLDPGARRPNPNEMTDFNLLTINGKAFPGTAPLVVKKGQRVRIRLGNLGPMDHHPIHLHGYQFRITETDGGRVPESAQWSDTTVLVPVGSTRGIEFVADEPGDWAMHCHMTHHVMNQMGHGMPNLIGLKPEGFDEKVRELLPDYMTMGHTGMGEMEDMGMAVPANSIPMVGGKGRYGGITMGGMFTVLKVREQLDGYGDPGWYDNPVATLASTAQKADMLRDGIDVNADPGFTDGGA</sequence>
<evidence type="ECO:0000259" key="5">
    <source>
        <dbReference type="Pfam" id="PF07731"/>
    </source>
</evidence>